<dbReference type="AlphaFoldDB" id="A0A0M9WNZ4"/>
<dbReference type="RefSeq" id="WP_054372704.1">
    <property type="nucleotide sequence ID" value="NZ_AZYO01000023.1"/>
</dbReference>
<comment type="subcellular location">
    <subcellularLocation>
        <location evidence="1">Membrane</location>
    </subcellularLocation>
</comment>
<keyword evidence="5" id="KW-1133">Transmembrane helix</keyword>
<dbReference type="GO" id="GO:0016705">
    <property type="term" value="F:oxidoreductase activity, acting on paired donors, with incorporation or reduction of molecular oxygen"/>
    <property type="evidence" value="ECO:0007669"/>
    <property type="project" value="UniProtKB-ARBA"/>
</dbReference>
<dbReference type="GO" id="GO:0005737">
    <property type="term" value="C:cytoplasm"/>
    <property type="evidence" value="ECO:0007669"/>
    <property type="project" value="TreeGrafter"/>
</dbReference>
<evidence type="ECO:0000256" key="5">
    <source>
        <dbReference type="ARBA" id="ARBA00022989"/>
    </source>
</evidence>
<keyword evidence="3" id="KW-0001">2Fe-2S</keyword>
<dbReference type="InterPro" id="IPR017941">
    <property type="entry name" value="Rieske_2Fe-2S"/>
</dbReference>
<evidence type="ECO:0000313" key="11">
    <source>
        <dbReference type="EMBL" id="KOS56140.1"/>
    </source>
</evidence>
<dbReference type="InterPro" id="IPR021028">
    <property type="entry name" value="Homotrim_ring_OHase_catalytic"/>
</dbReference>
<dbReference type="GO" id="GO:0046872">
    <property type="term" value="F:metal ion binding"/>
    <property type="evidence" value="ECO:0007669"/>
    <property type="project" value="UniProtKB-KW"/>
</dbReference>
<sequence length="397" mass="44772">MSASPHSGSSAGVTRHYAPYVQADWGYANHWYPALLSHELEDGTAKGITIGGHDIAVRRSSGKAYAVSDRCIHRGVKLSAKPMCLSEGTITCWYHGFTYGLEDGSLTTIVGNPDDSLIGKAKIRTYPVEEVNGIIYVFVGDEDYGTPPPLSSDLPMRVTNDPNDSPVPHLLDEGIVIRGIHRKLVGNWRLAAENGLDPGHLLVHWDNQILVALDRALPLGVNALTDSATEEIDIQDGPKGVMNRYDRPDLYQPVLENPKVNMKARGTVPHYFRTSLWVPGVLMVEHWPITDHVQYEFYVPIDDHHHEYWEVIATRASSDEEIAEFNFKYDNFMLPLALEGFNNSDVFAREATEEHYTRFDGWNNEVLCDMDYSIIAWRKMASRHPRGFFESPYQDED</sequence>
<dbReference type="SUPFAM" id="SSF55961">
    <property type="entry name" value="Bet v1-like"/>
    <property type="match status" value="1"/>
</dbReference>
<dbReference type="InterPro" id="IPR036922">
    <property type="entry name" value="Rieske_2Fe-2S_sf"/>
</dbReference>
<dbReference type="Gene3D" id="2.20.25.680">
    <property type="match status" value="1"/>
</dbReference>
<evidence type="ECO:0000256" key="1">
    <source>
        <dbReference type="ARBA" id="ARBA00004370"/>
    </source>
</evidence>
<evidence type="ECO:0000313" key="12">
    <source>
        <dbReference type="Proteomes" id="UP000037712"/>
    </source>
</evidence>
<accession>A0A0M9WNZ4</accession>
<dbReference type="GO" id="GO:0004497">
    <property type="term" value="F:monooxygenase activity"/>
    <property type="evidence" value="ECO:0007669"/>
    <property type="project" value="UniProtKB-ARBA"/>
</dbReference>
<keyword evidence="2" id="KW-0812">Transmembrane</keyword>
<organism evidence="11 12">
    <name type="scientific">Rhodococcus rhodochrous KG-21</name>
    <dbReference type="NCBI Taxonomy" id="1441923"/>
    <lineage>
        <taxon>Bacteria</taxon>
        <taxon>Bacillati</taxon>
        <taxon>Actinomycetota</taxon>
        <taxon>Actinomycetes</taxon>
        <taxon>Mycobacteriales</taxon>
        <taxon>Nocardiaceae</taxon>
        <taxon>Rhodococcus</taxon>
    </lineage>
</organism>
<dbReference type="Pfam" id="PF00355">
    <property type="entry name" value="Rieske"/>
    <property type="match status" value="1"/>
</dbReference>
<protein>
    <submittedName>
        <fullName evidence="11">2Fe-2S ferredoxin</fullName>
    </submittedName>
</protein>
<keyword evidence="8" id="KW-0411">Iron-sulfur</keyword>
<evidence type="ECO:0000256" key="8">
    <source>
        <dbReference type="ARBA" id="ARBA00023014"/>
    </source>
</evidence>
<dbReference type="GO" id="GO:0051537">
    <property type="term" value="F:2 iron, 2 sulfur cluster binding"/>
    <property type="evidence" value="ECO:0007669"/>
    <property type="project" value="UniProtKB-KW"/>
</dbReference>
<dbReference type="Pfam" id="PF11723">
    <property type="entry name" value="Aromatic_hydrox"/>
    <property type="match status" value="1"/>
</dbReference>
<name>A0A0M9WNZ4_RHORH</name>
<reference evidence="11 12" key="1">
    <citation type="journal article" date="2015" name="Genome Announc.">
        <title>Draft Genome Sequence of Rhodococcus rhodochrous Strain KG-21, a Soil Isolate from Oil Fields of Krishna-Godavari Basin, India.</title>
        <authorList>
            <person name="Dawar C."/>
            <person name="Aggarwal R.K."/>
        </authorList>
    </citation>
    <scope>NUCLEOTIDE SEQUENCE [LARGE SCALE GENOMIC DNA]</scope>
    <source>
        <strain evidence="11 12">KG-21</strain>
    </source>
</reference>
<keyword evidence="9" id="KW-0472">Membrane</keyword>
<dbReference type="Gene3D" id="3.90.380.10">
    <property type="entry name" value="Naphthalene 1,2-dioxygenase Alpha Subunit, Chain A, domain 1"/>
    <property type="match status" value="1"/>
</dbReference>
<dbReference type="InterPro" id="IPR050584">
    <property type="entry name" value="Cholesterol_7-desaturase"/>
</dbReference>
<dbReference type="PANTHER" id="PTHR21266:SF32">
    <property type="entry name" value="CHOLESTEROL 7-DESATURASE NVD"/>
    <property type="match status" value="1"/>
</dbReference>
<reference evidence="12" key="2">
    <citation type="submission" date="2015-01" db="EMBL/GenBank/DDBJ databases">
        <title>Draft genome sequence of potential hydrocarbon metabolising strain of Rhodococcus rhodochrous.</title>
        <authorList>
            <person name="Aggarwal R.K."/>
            <person name="Dawar C."/>
        </authorList>
    </citation>
    <scope>NUCLEOTIDE SEQUENCE [LARGE SCALE GENOMIC DNA]</scope>
    <source>
        <strain evidence="12">KG-21</strain>
    </source>
</reference>
<proteinExistence type="predicted"/>
<evidence type="ECO:0000259" key="10">
    <source>
        <dbReference type="PROSITE" id="PS51296"/>
    </source>
</evidence>
<evidence type="ECO:0000256" key="4">
    <source>
        <dbReference type="ARBA" id="ARBA00022723"/>
    </source>
</evidence>
<gene>
    <name evidence="11" type="ORF">Z051_11035</name>
</gene>
<dbReference type="Gene3D" id="2.20.25.10">
    <property type="match status" value="1"/>
</dbReference>
<dbReference type="SUPFAM" id="SSF50022">
    <property type="entry name" value="ISP domain"/>
    <property type="match status" value="1"/>
</dbReference>
<keyword evidence="7" id="KW-0408">Iron</keyword>
<dbReference type="EMBL" id="AZYO01000023">
    <property type="protein sequence ID" value="KOS56140.1"/>
    <property type="molecule type" value="Genomic_DNA"/>
</dbReference>
<dbReference type="PATRIC" id="fig|1441923.3.peg.2430"/>
<evidence type="ECO:0000256" key="9">
    <source>
        <dbReference type="ARBA" id="ARBA00023136"/>
    </source>
</evidence>
<comment type="caution">
    <text evidence="11">The sequence shown here is derived from an EMBL/GenBank/DDBJ whole genome shotgun (WGS) entry which is preliminary data.</text>
</comment>
<dbReference type="Proteomes" id="UP000037712">
    <property type="component" value="Unassembled WGS sequence"/>
</dbReference>
<evidence type="ECO:0000256" key="3">
    <source>
        <dbReference type="ARBA" id="ARBA00022714"/>
    </source>
</evidence>
<dbReference type="PROSITE" id="PS51296">
    <property type="entry name" value="RIESKE"/>
    <property type="match status" value="1"/>
</dbReference>
<keyword evidence="4" id="KW-0479">Metal-binding</keyword>
<feature type="domain" description="Rieske" evidence="10">
    <location>
        <begin position="31"/>
        <end position="137"/>
    </location>
</feature>
<evidence type="ECO:0000256" key="2">
    <source>
        <dbReference type="ARBA" id="ARBA00022692"/>
    </source>
</evidence>
<evidence type="ECO:0000256" key="6">
    <source>
        <dbReference type="ARBA" id="ARBA00023002"/>
    </source>
</evidence>
<keyword evidence="6" id="KW-0560">Oxidoreductase</keyword>
<evidence type="ECO:0000256" key="7">
    <source>
        <dbReference type="ARBA" id="ARBA00023004"/>
    </source>
</evidence>
<dbReference type="GO" id="GO:0016020">
    <property type="term" value="C:membrane"/>
    <property type="evidence" value="ECO:0007669"/>
    <property type="project" value="UniProtKB-SubCell"/>
</dbReference>
<dbReference type="PANTHER" id="PTHR21266">
    <property type="entry name" value="IRON-SULFUR DOMAIN CONTAINING PROTEIN"/>
    <property type="match status" value="1"/>
</dbReference>